<evidence type="ECO:0000313" key="2">
    <source>
        <dbReference type="EMBL" id="PHJ37821.1"/>
    </source>
</evidence>
<sequence>MKGYLGGARYRKKLPTDGTRHRPRQIGEIAPKNTCILLN</sequence>
<name>A0A2C6L257_9FIRM</name>
<gene>
    <name evidence="2" type="ORF">P378_13655</name>
</gene>
<feature type="region of interest" description="Disordered" evidence="1">
    <location>
        <begin position="1"/>
        <end position="24"/>
    </location>
</feature>
<keyword evidence="3" id="KW-1185">Reference proteome</keyword>
<evidence type="ECO:0000313" key="3">
    <source>
        <dbReference type="Proteomes" id="UP000222564"/>
    </source>
</evidence>
<evidence type="ECO:0000256" key="1">
    <source>
        <dbReference type="SAM" id="MobiDB-lite"/>
    </source>
</evidence>
<proteinExistence type="predicted"/>
<accession>A0A2C6L257</accession>
<protein>
    <submittedName>
        <fullName evidence="2">Uncharacterized protein</fullName>
    </submittedName>
</protein>
<reference evidence="2 3" key="1">
    <citation type="submission" date="2013-09" db="EMBL/GenBank/DDBJ databases">
        <title>Biodegradation of hydrocarbons in the deep terrestrial subsurface : characterization of a microbial consortium composed of two Desulfotomaculum species originating from a deep geological formation.</title>
        <authorList>
            <person name="Aullo T."/>
            <person name="Berlendis S."/>
            <person name="Lascourreges J.-F."/>
            <person name="Dessort D."/>
            <person name="Saint-Laurent S."/>
            <person name="Schraauwers B."/>
            <person name="Mas J."/>
            <person name="Magot M."/>
            <person name="Ranchou-Peyruse A."/>
        </authorList>
    </citation>
    <scope>NUCLEOTIDE SEQUENCE [LARGE SCALE GENOMIC DNA]</scope>
    <source>
        <strain evidence="2 3">Bs107</strain>
    </source>
</reference>
<organism evidence="2 3">
    <name type="scientific">Desulforamulus profundi</name>
    <dbReference type="NCBI Taxonomy" id="1383067"/>
    <lineage>
        <taxon>Bacteria</taxon>
        <taxon>Bacillati</taxon>
        <taxon>Bacillota</taxon>
        <taxon>Clostridia</taxon>
        <taxon>Eubacteriales</taxon>
        <taxon>Peptococcaceae</taxon>
        <taxon>Desulforamulus</taxon>
    </lineage>
</organism>
<dbReference type="EMBL" id="AWQQ01000073">
    <property type="protein sequence ID" value="PHJ37821.1"/>
    <property type="molecule type" value="Genomic_DNA"/>
</dbReference>
<comment type="caution">
    <text evidence="2">The sequence shown here is derived from an EMBL/GenBank/DDBJ whole genome shotgun (WGS) entry which is preliminary data.</text>
</comment>
<dbReference type="Proteomes" id="UP000222564">
    <property type="component" value="Unassembled WGS sequence"/>
</dbReference>
<dbReference type="AlphaFoldDB" id="A0A2C6L257"/>
<feature type="unsure residue" description="I or L" evidence="2">
    <location>
        <position position="37"/>
    </location>
</feature>